<dbReference type="RefSeq" id="XP_024581871.1">
    <property type="nucleotide sequence ID" value="XM_024716254.1"/>
</dbReference>
<evidence type="ECO:0000313" key="1">
    <source>
        <dbReference type="EMBL" id="CEG45502.1"/>
    </source>
</evidence>
<reference evidence="2" key="1">
    <citation type="submission" date="2014-09" db="EMBL/GenBank/DDBJ databases">
        <authorList>
            <person name="Sharma Rahul"/>
            <person name="Thines Marco"/>
        </authorList>
    </citation>
    <scope>NUCLEOTIDE SEQUENCE [LARGE SCALE GENOMIC DNA]</scope>
</reference>
<keyword evidence="2" id="KW-1185">Reference proteome</keyword>
<dbReference type="EMBL" id="CCYD01001583">
    <property type="protein sequence ID" value="CEG45502.1"/>
    <property type="molecule type" value="Genomic_DNA"/>
</dbReference>
<accession>A0A0P1AVQ5</accession>
<protein>
    <submittedName>
        <fullName evidence="1">Uncharacterized protein</fullName>
    </submittedName>
</protein>
<proteinExistence type="predicted"/>
<sequence>MSLTTTSYVQHSSDIDTSLLRLACSRTTIYESTRMSGENRKAHYMLPVDRRESLSDILEASYARNMLRYFSKEYPDYFAYDHSLILQAGNLVNESMQLVMHGQRSIYQDKRISGENRTPHRMLPTYLRAEQNDRCSDALDALYASAMAIYTAAEAQSRL</sequence>
<dbReference type="GeneID" id="36396848"/>
<dbReference type="OMA" id="EHSRMSG"/>
<organism evidence="1 2">
    <name type="scientific">Plasmopara halstedii</name>
    <name type="common">Downy mildew of sunflower</name>
    <dbReference type="NCBI Taxonomy" id="4781"/>
    <lineage>
        <taxon>Eukaryota</taxon>
        <taxon>Sar</taxon>
        <taxon>Stramenopiles</taxon>
        <taxon>Oomycota</taxon>
        <taxon>Peronosporomycetes</taxon>
        <taxon>Peronosporales</taxon>
        <taxon>Peronosporaceae</taxon>
        <taxon>Plasmopara</taxon>
    </lineage>
</organism>
<dbReference type="Proteomes" id="UP000054928">
    <property type="component" value="Unassembled WGS sequence"/>
</dbReference>
<dbReference type="AlphaFoldDB" id="A0A0P1AVQ5"/>
<dbReference type="OrthoDB" id="165027at2759"/>
<name>A0A0P1AVQ5_PLAHL</name>
<evidence type="ECO:0000313" key="2">
    <source>
        <dbReference type="Proteomes" id="UP000054928"/>
    </source>
</evidence>